<proteinExistence type="predicted"/>
<reference evidence="1 2" key="1">
    <citation type="submission" date="2005-03" db="EMBL/GenBank/DDBJ databases">
        <title>Brevibacillus brevis strain 47, complete genome.</title>
        <authorList>
            <person name="Hosoyama A."/>
            <person name="Yamada R."/>
            <person name="Hongo Y."/>
            <person name="Terui Y."/>
            <person name="Ankai A."/>
            <person name="Masuyama W."/>
            <person name="Sekiguchi M."/>
            <person name="Takeda T."/>
            <person name="Asano K."/>
            <person name="Ohji S."/>
            <person name="Ichikawa N."/>
            <person name="Narita S."/>
            <person name="Aoki N."/>
            <person name="Miura H."/>
            <person name="Matsushita S."/>
            <person name="Sekigawa T."/>
            <person name="Yamagata H."/>
            <person name="Yoshikawa H."/>
            <person name="Udaka S."/>
            <person name="Tanikawa S."/>
            <person name="Fujita N."/>
        </authorList>
    </citation>
    <scope>NUCLEOTIDE SEQUENCE [LARGE SCALE GENOMIC DNA]</scope>
    <source>
        <strain evidence="2">47 / JCM 6285 / NBRC 100599</strain>
    </source>
</reference>
<dbReference type="AlphaFoldDB" id="C0ZKN7"/>
<dbReference type="EMBL" id="AP008955">
    <property type="protein sequence ID" value="BAH45714.1"/>
    <property type="molecule type" value="Genomic_DNA"/>
</dbReference>
<protein>
    <submittedName>
        <fullName evidence="1">Uncharacterized protein</fullName>
    </submittedName>
</protein>
<keyword evidence="2" id="KW-1185">Reference proteome</keyword>
<accession>C0ZKN7</accession>
<dbReference type="Proteomes" id="UP000001877">
    <property type="component" value="Chromosome"/>
</dbReference>
<dbReference type="STRING" id="358681.BBR47_47370"/>
<sequence length="44" mass="4793">MPKDSAIKPLVIETVPHAVSVAFLKHKGITNEKLILVKASLKKV</sequence>
<gene>
    <name evidence="1" type="ordered locus">BBR47_47370</name>
</gene>
<dbReference type="KEGG" id="bbe:BBR47_47370"/>
<evidence type="ECO:0000313" key="1">
    <source>
        <dbReference type="EMBL" id="BAH45714.1"/>
    </source>
</evidence>
<evidence type="ECO:0000313" key="2">
    <source>
        <dbReference type="Proteomes" id="UP000001877"/>
    </source>
</evidence>
<name>C0ZKN7_BREBN</name>
<organism evidence="1 2">
    <name type="scientific">Brevibacillus brevis (strain 47 / JCM 6285 / NBRC 100599)</name>
    <dbReference type="NCBI Taxonomy" id="358681"/>
    <lineage>
        <taxon>Bacteria</taxon>
        <taxon>Bacillati</taxon>
        <taxon>Bacillota</taxon>
        <taxon>Bacilli</taxon>
        <taxon>Bacillales</taxon>
        <taxon>Paenibacillaceae</taxon>
        <taxon>Brevibacillus</taxon>
    </lineage>
</organism>
<dbReference type="HOGENOM" id="CLU_3213286_0_0_9"/>